<keyword evidence="14" id="KW-1185">Reference proteome</keyword>
<evidence type="ECO:0000256" key="6">
    <source>
        <dbReference type="ARBA" id="ARBA00022989"/>
    </source>
</evidence>
<comment type="caution">
    <text evidence="13">The sequence shown here is derived from an EMBL/GenBank/DDBJ whole genome shotgun (WGS) entry which is preliminary data.</text>
</comment>
<feature type="region of interest" description="Disordered" evidence="10">
    <location>
        <begin position="434"/>
        <end position="496"/>
    </location>
</feature>
<accession>A0AAD6N5P8</accession>
<dbReference type="GO" id="GO:0005743">
    <property type="term" value="C:mitochondrial inner membrane"/>
    <property type="evidence" value="ECO:0007669"/>
    <property type="project" value="UniProtKB-SubCell"/>
</dbReference>
<dbReference type="GO" id="GO:0032979">
    <property type="term" value="P:protein insertion into mitochondrial inner membrane from matrix"/>
    <property type="evidence" value="ECO:0007669"/>
    <property type="project" value="TreeGrafter"/>
</dbReference>
<feature type="compositionally biased region" description="Basic and acidic residues" evidence="10">
    <location>
        <begin position="445"/>
        <end position="496"/>
    </location>
</feature>
<feature type="compositionally biased region" description="Polar residues" evidence="10">
    <location>
        <begin position="434"/>
        <end position="443"/>
    </location>
</feature>
<evidence type="ECO:0000256" key="3">
    <source>
        <dbReference type="ARBA" id="ARBA00022692"/>
    </source>
</evidence>
<evidence type="ECO:0000256" key="9">
    <source>
        <dbReference type="RuleBase" id="RU003945"/>
    </source>
</evidence>
<evidence type="ECO:0000256" key="8">
    <source>
        <dbReference type="ARBA" id="ARBA00023136"/>
    </source>
</evidence>
<comment type="subcellular location">
    <subcellularLocation>
        <location evidence="9">Membrane</location>
        <topology evidence="9">Multi-pass membrane protein</topology>
    </subcellularLocation>
    <subcellularLocation>
        <location evidence="1">Mitochondrion inner membrane</location>
        <topology evidence="1">Multi-pass membrane protein</topology>
    </subcellularLocation>
</comment>
<proteinExistence type="inferred from homology"/>
<dbReference type="InterPro" id="IPR001708">
    <property type="entry name" value="YidC/ALB3/OXA1/COX18"/>
</dbReference>
<reference evidence="13" key="2">
    <citation type="submission" date="2023-01" db="EMBL/GenBank/DDBJ databases">
        <authorList>
            <person name="Petersen C."/>
        </authorList>
    </citation>
    <scope>NUCLEOTIDE SEQUENCE</scope>
    <source>
        <strain evidence="13">IBT 15450</strain>
    </source>
</reference>
<keyword evidence="7" id="KW-0496">Mitochondrion</keyword>
<dbReference type="Proteomes" id="UP001219568">
    <property type="component" value="Unassembled WGS sequence"/>
</dbReference>
<organism evidence="13 14">
    <name type="scientific">Penicillium canescens</name>
    <dbReference type="NCBI Taxonomy" id="5083"/>
    <lineage>
        <taxon>Eukaryota</taxon>
        <taxon>Fungi</taxon>
        <taxon>Dikarya</taxon>
        <taxon>Ascomycota</taxon>
        <taxon>Pezizomycotina</taxon>
        <taxon>Eurotiomycetes</taxon>
        <taxon>Eurotiomycetidae</taxon>
        <taxon>Eurotiales</taxon>
        <taxon>Aspergillaceae</taxon>
        <taxon>Penicillium</taxon>
    </lineage>
</organism>
<dbReference type="AlphaFoldDB" id="A0AAD6N5P8"/>
<evidence type="ECO:0000256" key="7">
    <source>
        <dbReference type="ARBA" id="ARBA00023128"/>
    </source>
</evidence>
<evidence type="ECO:0000313" key="14">
    <source>
        <dbReference type="Proteomes" id="UP001219568"/>
    </source>
</evidence>
<feature type="domain" description="Membrane insertase YidC/Oxa/ALB C-terminal" evidence="12">
    <location>
        <begin position="142"/>
        <end position="336"/>
    </location>
</feature>
<dbReference type="InterPro" id="IPR028055">
    <property type="entry name" value="YidC/Oxa/ALB_C"/>
</dbReference>
<dbReference type="PANTHER" id="PTHR12428">
    <property type="entry name" value="OXA1"/>
    <property type="match status" value="1"/>
</dbReference>
<sequence length="496" mass="55207">MMGPVGLKGPNVTAAFARQRVAAMSRSTRSISTFRSQSLRFPANRGQFKSALSGNAPWRMAPSAIGPAAIRFNSTSSNQPPTEIADKATNSEWSNTSDLFDITTIPERIGYLKELGLDYGWGPSSMIQWLIEHVHIWTGMPWWASIVAAGVITRLLLLKPVMDAASMGAKMRNVKEETDPIRTRMVEGTRNGNQQDAQMARAELSEIHKREGIVAWKSFIPMAQIPLGYGTFRVVRGMTSLPVPAVASESVAWINDLTIADPTYLLPVMSAAMLMVVLRKGGEAGTMPVLNSSAGKALIYGLPTVSFVFMAFMPSALQLYFVVTGAWGLGQTYLINSEKFRQWMDMTMINKTDAGMKHLSNLTKNTHSKGLRLLMERIELEKAEREKARAQGFHLPEKDNGDRAPGKVSLVDRWVANAKEAGKGMAKDIQEKLNTSPTKQTGRLTAEEQKRAMEYESQRSVEEKAIREERNQARRKEHITRLRDEMMKAKDSSKRN</sequence>
<keyword evidence="5" id="KW-0809">Transit peptide</keyword>
<evidence type="ECO:0000313" key="13">
    <source>
        <dbReference type="EMBL" id="KAJ6034675.1"/>
    </source>
</evidence>
<evidence type="ECO:0000256" key="4">
    <source>
        <dbReference type="ARBA" id="ARBA00022792"/>
    </source>
</evidence>
<dbReference type="CDD" id="cd20069">
    <property type="entry name" value="5TM_Oxa1-like"/>
    <property type="match status" value="1"/>
</dbReference>
<evidence type="ECO:0000256" key="10">
    <source>
        <dbReference type="SAM" id="MobiDB-lite"/>
    </source>
</evidence>
<keyword evidence="8 11" id="KW-0472">Membrane</keyword>
<gene>
    <name evidence="13" type="ORF">N7460_008850</name>
</gene>
<keyword evidence="4" id="KW-0999">Mitochondrion inner membrane</keyword>
<keyword evidence="6 11" id="KW-1133">Transmembrane helix</keyword>
<evidence type="ECO:0000256" key="11">
    <source>
        <dbReference type="SAM" id="Phobius"/>
    </source>
</evidence>
<dbReference type="PANTHER" id="PTHR12428:SF66">
    <property type="entry name" value="MITOCHONDRIAL INNER MEMBRANE PROTEIN OXA1L"/>
    <property type="match status" value="1"/>
</dbReference>
<keyword evidence="3 9" id="KW-0812">Transmembrane</keyword>
<evidence type="ECO:0000256" key="1">
    <source>
        <dbReference type="ARBA" id="ARBA00004448"/>
    </source>
</evidence>
<dbReference type="Pfam" id="PF02096">
    <property type="entry name" value="60KD_IMP"/>
    <property type="match status" value="1"/>
</dbReference>
<evidence type="ECO:0000259" key="12">
    <source>
        <dbReference type="Pfam" id="PF02096"/>
    </source>
</evidence>
<feature type="transmembrane region" description="Helical" evidence="11">
    <location>
        <begin position="319"/>
        <end position="336"/>
    </location>
</feature>
<reference evidence="13" key="1">
    <citation type="journal article" date="2023" name="IMA Fungus">
        <title>Comparative genomic study of the Penicillium genus elucidates a diverse pangenome and 15 lateral gene transfer events.</title>
        <authorList>
            <person name="Petersen C."/>
            <person name="Sorensen T."/>
            <person name="Nielsen M.R."/>
            <person name="Sondergaard T.E."/>
            <person name="Sorensen J.L."/>
            <person name="Fitzpatrick D.A."/>
            <person name="Frisvad J.C."/>
            <person name="Nielsen K.L."/>
        </authorList>
    </citation>
    <scope>NUCLEOTIDE SEQUENCE</scope>
    <source>
        <strain evidence="13">IBT 15450</strain>
    </source>
</reference>
<feature type="transmembrane region" description="Helical" evidence="11">
    <location>
        <begin position="294"/>
        <end position="313"/>
    </location>
</feature>
<evidence type="ECO:0000256" key="5">
    <source>
        <dbReference type="ARBA" id="ARBA00022946"/>
    </source>
</evidence>
<evidence type="ECO:0000256" key="2">
    <source>
        <dbReference type="ARBA" id="ARBA00009877"/>
    </source>
</evidence>
<protein>
    <recommendedName>
        <fullName evidence="12">Membrane insertase YidC/Oxa/ALB C-terminal domain-containing protein</fullName>
    </recommendedName>
</protein>
<name>A0AAD6N5P8_PENCN</name>
<dbReference type="GO" id="GO:0032977">
    <property type="term" value="F:membrane insertase activity"/>
    <property type="evidence" value="ECO:0007669"/>
    <property type="project" value="InterPro"/>
</dbReference>
<dbReference type="EMBL" id="JAQJZL010000010">
    <property type="protein sequence ID" value="KAJ6034675.1"/>
    <property type="molecule type" value="Genomic_DNA"/>
</dbReference>
<comment type="similarity">
    <text evidence="2 9">Belongs to the OXA1/ALB3/YidC family.</text>
</comment>